<dbReference type="Proteomes" id="UP000719766">
    <property type="component" value="Unassembled WGS sequence"/>
</dbReference>
<organism evidence="1 2">
    <name type="scientific">Suillus plorans</name>
    <dbReference type="NCBI Taxonomy" id="116603"/>
    <lineage>
        <taxon>Eukaryota</taxon>
        <taxon>Fungi</taxon>
        <taxon>Dikarya</taxon>
        <taxon>Basidiomycota</taxon>
        <taxon>Agaricomycotina</taxon>
        <taxon>Agaricomycetes</taxon>
        <taxon>Agaricomycetidae</taxon>
        <taxon>Boletales</taxon>
        <taxon>Suillineae</taxon>
        <taxon>Suillaceae</taxon>
        <taxon>Suillus</taxon>
    </lineage>
</organism>
<accession>A0A9P7AIP0</accession>
<evidence type="ECO:0000313" key="1">
    <source>
        <dbReference type="EMBL" id="KAG1790284.1"/>
    </source>
</evidence>
<dbReference type="GeneID" id="64605220"/>
<evidence type="ECO:0000313" key="2">
    <source>
        <dbReference type="Proteomes" id="UP000719766"/>
    </source>
</evidence>
<protein>
    <submittedName>
        <fullName evidence="1">Uncharacterized protein</fullName>
    </submittedName>
</protein>
<dbReference type="EMBL" id="JABBWE010000051">
    <property type="protein sequence ID" value="KAG1790284.1"/>
    <property type="molecule type" value="Genomic_DNA"/>
</dbReference>
<gene>
    <name evidence="1" type="ORF">HD556DRAFT_733255</name>
</gene>
<keyword evidence="2" id="KW-1185">Reference proteome</keyword>
<comment type="caution">
    <text evidence="1">The sequence shown here is derived from an EMBL/GenBank/DDBJ whole genome shotgun (WGS) entry which is preliminary data.</text>
</comment>
<dbReference type="AlphaFoldDB" id="A0A9P7AIP0"/>
<reference evidence="1" key="1">
    <citation type="journal article" date="2020" name="New Phytol.">
        <title>Comparative genomics reveals dynamic genome evolution in host specialist ectomycorrhizal fungi.</title>
        <authorList>
            <person name="Lofgren L.A."/>
            <person name="Nguyen N.H."/>
            <person name="Vilgalys R."/>
            <person name="Ruytinx J."/>
            <person name="Liao H.L."/>
            <person name="Branco S."/>
            <person name="Kuo A."/>
            <person name="LaButti K."/>
            <person name="Lipzen A."/>
            <person name="Andreopoulos W."/>
            <person name="Pangilinan J."/>
            <person name="Riley R."/>
            <person name="Hundley H."/>
            <person name="Na H."/>
            <person name="Barry K."/>
            <person name="Grigoriev I.V."/>
            <person name="Stajich J.E."/>
            <person name="Kennedy P.G."/>
        </authorList>
    </citation>
    <scope>NUCLEOTIDE SEQUENCE</scope>
    <source>
        <strain evidence="1">S12</strain>
    </source>
</reference>
<name>A0A9P7AIP0_9AGAM</name>
<proteinExistence type="predicted"/>
<dbReference type="RefSeq" id="XP_041157256.1">
    <property type="nucleotide sequence ID" value="XM_041311456.1"/>
</dbReference>
<sequence>MASAAVRAQVAAKWQESFNRLNRNEPGISGLMTFSEAWTLAIEFLKPRDLSDPTPHKQYDLNKVRAAFGVVGECRRLPVMMEVFLGKTANL</sequence>